<dbReference type="EMBL" id="JALLPJ020000266">
    <property type="protein sequence ID" value="KAL3797161.1"/>
    <property type="molecule type" value="Genomic_DNA"/>
</dbReference>
<comment type="caution">
    <text evidence="1">The sequence shown here is derived from an EMBL/GenBank/DDBJ whole genome shotgun (WGS) entry which is preliminary data.</text>
</comment>
<proteinExistence type="predicted"/>
<dbReference type="Gene3D" id="1.25.40.10">
    <property type="entry name" value="Tetratricopeptide repeat domain"/>
    <property type="match status" value="1"/>
</dbReference>
<protein>
    <submittedName>
        <fullName evidence="1">Uncharacterized protein</fullName>
    </submittedName>
</protein>
<gene>
    <name evidence="1" type="ORF">ACHAWO_001010</name>
</gene>
<dbReference type="Proteomes" id="UP001530400">
    <property type="component" value="Unassembled WGS sequence"/>
</dbReference>
<evidence type="ECO:0000313" key="2">
    <source>
        <dbReference type="Proteomes" id="UP001530400"/>
    </source>
</evidence>
<reference evidence="1 2" key="1">
    <citation type="submission" date="2024-10" db="EMBL/GenBank/DDBJ databases">
        <title>Updated reference genomes for cyclostephanoid diatoms.</title>
        <authorList>
            <person name="Roberts W.R."/>
            <person name="Alverson A.J."/>
        </authorList>
    </citation>
    <scope>NUCLEOTIDE SEQUENCE [LARGE SCALE GENOMIC DNA]</scope>
    <source>
        <strain evidence="1 2">AJA010-31</strain>
    </source>
</reference>
<evidence type="ECO:0000313" key="1">
    <source>
        <dbReference type="EMBL" id="KAL3797161.1"/>
    </source>
</evidence>
<name>A0ABD3QBV6_9STRA</name>
<accession>A0ABD3QBV6</accession>
<dbReference type="SUPFAM" id="SSF48452">
    <property type="entry name" value="TPR-like"/>
    <property type="match status" value="1"/>
</dbReference>
<organism evidence="1 2">
    <name type="scientific">Cyclotella atomus</name>
    <dbReference type="NCBI Taxonomy" id="382360"/>
    <lineage>
        <taxon>Eukaryota</taxon>
        <taxon>Sar</taxon>
        <taxon>Stramenopiles</taxon>
        <taxon>Ochrophyta</taxon>
        <taxon>Bacillariophyta</taxon>
        <taxon>Coscinodiscophyceae</taxon>
        <taxon>Thalassiosirophycidae</taxon>
        <taxon>Stephanodiscales</taxon>
        <taxon>Stephanodiscaceae</taxon>
        <taxon>Cyclotella</taxon>
    </lineage>
</organism>
<keyword evidence="2" id="KW-1185">Reference proteome</keyword>
<dbReference type="InterPro" id="IPR011990">
    <property type="entry name" value="TPR-like_helical_dom_sf"/>
</dbReference>
<dbReference type="AlphaFoldDB" id="A0ABD3QBV6"/>
<sequence>MLQESEPVLEWKNAAQKCLSIDPKSLKGHFHLASACWEMMEYDLALKAATKGHVFHPTNGDVAKLRMSIKKDIAARKQYHKDALAVEKGQLAFYGGDPSNSASMIPNGTAYSRLERTSCPKDIKKF</sequence>